<gene>
    <name evidence="1" type="ORF">M3N55_02980</name>
</gene>
<proteinExistence type="predicted"/>
<evidence type="ECO:0000313" key="1">
    <source>
        <dbReference type="EMBL" id="MCL1627683.1"/>
    </source>
</evidence>
<keyword evidence="2" id="KW-1185">Reference proteome</keyword>
<accession>A0ABT0LZC8</accession>
<sequence length="84" mass="9174">MKPAEQLEAFVQHGLRAGHRPDALRIALLAEGWSQAEVTAALSAWADHNLGVPVPRPQAQTSGQDAVLIWAYVRRAFDSDLQSD</sequence>
<protein>
    <submittedName>
        <fullName evidence="1">Uncharacterized protein</fullName>
    </submittedName>
</protein>
<evidence type="ECO:0000313" key="2">
    <source>
        <dbReference type="Proteomes" id="UP001202550"/>
    </source>
</evidence>
<dbReference type="Proteomes" id="UP001202550">
    <property type="component" value="Unassembled WGS sequence"/>
</dbReference>
<name>A0ABT0LZC8_9RHOB</name>
<reference evidence="1 2" key="1">
    <citation type="submission" date="2022-05" db="EMBL/GenBank/DDBJ databases">
        <title>Seasonal and diel survey of microbial diversity of the Tyrrhenian coast.</title>
        <authorList>
            <person name="Gattoni G."/>
            <person name="Corral P."/>
        </authorList>
    </citation>
    <scope>NUCLEOTIDE SEQUENCE [LARGE SCALE GENOMIC DNA]</scope>
    <source>
        <strain evidence="1 2">V10</strain>
    </source>
</reference>
<dbReference type="RefSeq" id="WP_249056235.1">
    <property type="nucleotide sequence ID" value="NZ_JALZWP010000002.1"/>
</dbReference>
<organism evidence="1 2">
    <name type="scientific">Roseinatronobacter domitianus</name>
    <dbReference type="NCBI Taxonomy" id="2940293"/>
    <lineage>
        <taxon>Bacteria</taxon>
        <taxon>Pseudomonadati</taxon>
        <taxon>Pseudomonadota</taxon>
        <taxon>Alphaproteobacteria</taxon>
        <taxon>Rhodobacterales</taxon>
        <taxon>Paracoccaceae</taxon>
        <taxon>Roseinatronobacter</taxon>
    </lineage>
</organism>
<dbReference type="EMBL" id="JALZWP010000002">
    <property type="protein sequence ID" value="MCL1627683.1"/>
    <property type="molecule type" value="Genomic_DNA"/>
</dbReference>
<comment type="caution">
    <text evidence="1">The sequence shown here is derived from an EMBL/GenBank/DDBJ whole genome shotgun (WGS) entry which is preliminary data.</text>
</comment>